<feature type="domain" description="SWIM-type" evidence="3">
    <location>
        <begin position="124"/>
        <end position="156"/>
    </location>
</feature>
<proteinExistence type="predicted"/>
<keyword evidence="1" id="KW-0862">Zinc</keyword>
<keyword evidence="1" id="KW-0479">Metal-binding</keyword>
<protein>
    <recommendedName>
        <fullName evidence="3">SWIM-type domain-containing protein</fullName>
    </recommendedName>
</protein>
<gene>
    <name evidence="4" type="ORF">FSB_LOCUS43675</name>
</gene>
<dbReference type="GO" id="GO:0008270">
    <property type="term" value="F:zinc ion binding"/>
    <property type="evidence" value="ECO:0007669"/>
    <property type="project" value="UniProtKB-KW"/>
</dbReference>
<keyword evidence="1" id="KW-0863">Zinc-finger</keyword>
<sequence length="282" mass="31887">MPISRTNSKEKFLMSLCGEQQKRQPRHAFSTVPKCDMLLNNLCEVFNSKLITARDKSLLTMCEMIRRYLMTRIVKNREAMNKVSGPLCPRIQNKLNINKIESRDSKNDLLDGNRFEVTYKGKQYIVDIAAKKCACYKWDLTCISCKHAVSVITHKKHIPEDYVDDYFKVETYHRVYPHLILPTNGEELWPMGAGNKVMPPDMRKQPAQTSTVGSKKKKVERRNKKYNAGASTSHHSSMTQENVSSQRSVASGTRRSVAQRAGTGISGASGTPRSDAEVSGRQ</sequence>
<dbReference type="PANTHER" id="PTHR31973:SF187">
    <property type="entry name" value="MUTATOR TRANSPOSASE MUDRA PROTEIN"/>
    <property type="match status" value="1"/>
</dbReference>
<feature type="compositionally biased region" description="Polar residues" evidence="2">
    <location>
        <begin position="229"/>
        <end position="256"/>
    </location>
</feature>
<reference evidence="4" key="1">
    <citation type="submission" date="2018-02" db="EMBL/GenBank/DDBJ databases">
        <authorList>
            <person name="Cohen D.B."/>
            <person name="Kent A.D."/>
        </authorList>
    </citation>
    <scope>NUCLEOTIDE SEQUENCE</scope>
</reference>
<dbReference type="PROSITE" id="PS50966">
    <property type="entry name" value="ZF_SWIM"/>
    <property type="match status" value="1"/>
</dbReference>
<name>A0A2N9HVN0_FAGSY</name>
<dbReference type="AlphaFoldDB" id="A0A2N9HVN0"/>
<dbReference type="InterPro" id="IPR007527">
    <property type="entry name" value="Znf_SWIM"/>
</dbReference>
<feature type="compositionally biased region" description="Basic residues" evidence="2">
    <location>
        <begin position="214"/>
        <end position="225"/>
    </location>
</feature>
<evidence type="ECO:0000259" key="3">
    <source>
        <dbReference type="PROSITE" id="PS50966"/>
    </source>
</evidence>
<evidence type="ECO:0000313" key="4">
    <source>
        <dbReference type="EMBL" id="SPD15793.1"/>
    </source>
</evidence>
<dbReference type="PANTHER" id="PTHR31973">
    <property type="entry name" value="POLYPROTEIN, PUTATIVE-RELATED"/>
    <property type="match status" value="1"/>
</dbReference>
<evidence type="ECO:0000256" key="2">
    <source>
        <dbReference type="SAM" id="MobiDB-lite"/>
    </source>
</evidence>
<dbReference type="EMBL" id="OIVN01004157">
    <property type="protein sequence ID" value="SPD15793.1"/>
    <property type="molecule type" value="Genomic_DNA"/>
</dbReference>
<organism evidence="4">
    <name type="scientific">Fagus sylvatica</name>
    <name type="common">Beechnut</name>
    <dbReference type="NCBI Taxonomy" id="28930"/>
    <lineage>
        <taxon>Eukaryota</taxon>
        <taxon>Viridiplantae</taxon>
        <taxon>Streptophyta</taxon>
        <taxon>Embryophyta</taxon>
        <taxon>Tracheophyta</taxon>
        <taxon>Spermatophyta</taxon>
        <taxon>Magnoliopsida</taxon>
        <taxon>eudicotyledons</taxon>
        <taxon>Gunneridae</taxon>
        <taxon>Pentapetalae</taxon>
        <taxon>rosids</taxon>
        <taxon>fabids</taxon>
        <taxon>Fagales</taxon>
        <taxon>Fagaceae</taxon>
        <taxon>Fagus</taxon>
    </lineage>
</organism>
<accession>A0A2N9HVN0</accession>
<evidence type="ECO:0000256" key="1">
    <source>
        <dbReference type="PROSITE-ProRule" id="PRU00325"/>
    </source>
</evidence>
<feature type="region of interest" description="Disordered" evidence="2">
    <location>
        <begin position="192"/>
        <end position="282"/>
    </location>
</feature>